<evidence type="ECO:0000313" key="2">
    <source>
        <dbReference type="EMBL" id="NIJ64556.1"/>
    </source>
</evidence>
<keyword evidence="1" id="KW-1133">Transmembrane helix</keyword>
<gene>
    <name evidence="2" type="ORF">FHR20_001487</name>
</gene>
<dbReference type="RefSeq" id="WP_167298887.1">
    <property type="nucleotide sequence ID" value="NZ_JAASQV010000001.1"/>
</dbReference>
<organism evidence="2 3">
    <name type="scientific">Sphingomonas leidyi</name>
    <dbReference type="NCBI Taxonomy" id="68569"/>
    <lineage>
        <taxon>Bacteria</taxon>
        <taxon>Pseudomonadati</taxon>
        <taxon>Pseudomonadota</taxon>
        <taxon>Alphaproteobacteria</taxon>
        <taxon>Sphingomonadales</taxon>
        <taxon>Sphingomonadaceae</taxon>
        <taxon>Sphingomonas</taxon>
    </lineage>
</organism>
<dbReference type="EMBL" id="JAASQV010000001">
    <property type="protein sequence ID" value="NIJ64556.1"/>
    <property type="molecule type" value="Genomic_DNA"/>
</dbReference>
<proteinExistence type="predicted"/>
<evidence type="ECO:0000256" key="1">
    <source>
        <dbReference type="SAM" id="Phobius"/>
    </source>
</evidence>
<dbReference type="AlphaFoldDB" id="A0A7X5ZUY6"/>
<feature type="transmembrane region" description="Helical" evidence="1">
    <location>
        <begin position="210"/>
        <end position="231"/>
    </location>
</feature>
<sequence length="470" mass="51772">MTGGDLRANRRWWWAICAIAVAGLALRFVCSLGDLWFDEAWSASQARDALTPIGVFIGINHDNNHHLNSLWMQMVGFGAWPPLVRLLSILSSSAAILVAARIAEPRGRITMVATALLFAFSPMLVTMGSEARGYAGMSLAMLIAILFIDRWLAGDLGYRRPTTFALCFFLGALSQLTMIFAAVALVGWPSFVLWKRNGFRAAALEIFRTFWLPVLVLAGVLGFVLAAGHFAGTGFRFGRYDPFDFMMYLNGTTTAIGYTIGLPWKDIWPIVLVLVLLVLAPRWGASRMALYRLAIFAFPFLLAVLHAGNVGHARYYMPALLPLLLMLGEMTGFGLEKGDWRRIAAGIGLAAMLGGSLWCDYVLAVDQRGDPGGPVREMMARAPEGTTMLLDRDTGQAATDVAAARRKYKLKVILGRCDPQARFLLVDRFLGEAFPADADRCGGHFALIAQHRMRSLSGTNWNLYERRSQP</sequence>
<feature type="transmembrane region" description="Helical" evidence="1">
    <location>
        <begin position="243"/>
        <end position="261"/>
    </location>
</feature>
<feature type="transmembrane region" description="Helical" evidence="1">
    <location>
        <begin position="164"/>
        <end position="190"/>
    </location>
</feature>
<protein>
    <recommendedName>
        <fullName evidence="4">Glycosyltransferase RgtA/B/C/D-like domain-containing protein</fullName>
    </recommendedName>
</protein>
<feature type="transmembrane region" description="Helical" evidence="1">
    <location>
        <begin position="134"/>
        <end position="152"/>
    </location>
</feature>
<feature type="transmembrane region" description="Helical" evidence="1">
    <location>
        <begin position="290"/>
        <end position="309"/>
    </location>
</feature>
<comment type="caution">
    <text evidence="2">The sequence shown here is derived from an EMBL/GenBank/DDBJ whole genome shotgun (WGS) entry which is preliminary data.</text>
</comment>
<name>A0A7X5ZUY6_9SPHN</name>
<keyword evidence="3" id="KW-1185">Reference proteome</keyword>
<reference evidence="2 3" key="1">
    <citation type="submission" date="2020-03" db="EMBL/GenBank/DDBJ databases">
        <title>Genomic Encyclopedia of Type Strains, Phase IV (KMG-IV): sequencing the most valuable type-strain genomes for metagenomic binning, comparative biology and taxonomic classification.</title>
        <authorList>
            <person name="Goeker M."/>
        </authorList>
    </citation>
    <scope>NUCLEOTIDE SEQUENCE [LARGE SCALE GENOMIC DNA]</scope>
    <source>
        <strain evidence="2 3">DSM 4733</strain>
    </source>
</reference>
<dbReference type="Proteomes" id="UP000564677">
    <property type="component" value="Unassembled WGS sequence"/>
</dbReference>
<feature type="transmembrane region" description="Helical" evidence="1">
    <location>
        <begin position="109"/>
        <end position="128"/>
    </location>
</feature>
<feature type="transmembrane region" description="Helical" evidence="1">
    <location>
        <begin position="12"/>
        <end position="37"/>
    </location>
</feature>
<feature type="transmembrane region" description="Helical" evidence="1">
    <location>
        <begin position="267"/>
        <end position="283"/>
    </location>
</feature>
<evidence type="ECO:0000313" key="3">
    <source>
        <dbReference type="Proteomes" id="UP000564677"/>
    </source>
</evidence>
<keyword evidence="1" id="KW-0472">Membrane</keyword>
<accession>A0A7X5ZUY6</accession>
<keyword evidence="1" id="KW-0812">Transmembrane</keyword>
<evidence type="ECO:0008006" key="4">
    <source>
        <dbReference type="Google" id="ProtNLM"/>
    </source>
</evidence>
<feature type="transmembrane region" description="Helical" evidence="1">
    <location>
        <begin position="83"/>
        <end position="102"/>
    </location>
</feature>